<dbReference type="PANTHER" id="PTHR42877:SF7">
    <property type="entry name" value="FLAVIN-BINDING MONOOXYGENASE-RELATED"/>
    <property type="match status" value="1"/>
</dbReference>
<dbReference type="AlphaFoldDB" id="A0A7D5Z611"/>
<dbReference type="PANTHER" id="PTHR42877">
    <property type="entry name" value="L-ORNITHINE N(5)-MONOOXYGENASE-RELATED"/>
    <property type="match status" value="1"/>
</dbReference>
<dbReference type="Pfam" id="PF00743">
    <property type="entry name" value="FMO-like"/>
    <property type="match status" value="1"/>
</dbReference>
<protein>
    <submittedName>
        <fullName evidence="6">FAD-binding monooxygenase BOA2</fullName>
    </submittedName>
</protein>
<evidence type="ECO:0000256" key="1">
    <source>
        <dbReference type="ARBA" id="ARBA00010139"/>
    </source>
</evidence>
<keyword evidence="6" id="KW-0503">Monooxygenase</keyword>
<evidence type="ECO:0000313" key="6">
    <source>
        <dbReference type="EMBL" id="QLI72763.1"/>
    </source>
</evidence>
<keyword evidence="2" id="KW-0285">Flavoprotein</keyword>
<name>A0A7D5Z611_9HYPO</name>
<accession>A0A7D5Z611</accession>
<dbReference type="GO" id="GO:0050661">
    <property type="term" value="F:NADP binding"/>
    <property type="evidence" value="ECO:0007669"/>
    <property type="project" value="InterPro"/>
</dbReference>
<reference evidence="6 7" key="1">
    <citation type="submission" date="2020-07" db="EMBL/GenBank/DDBJ databases">
        <title>Telomere length de novo assembly of all 7 chromosomes of the fungus, Metarhizium brunneum, using a novel assembly pipeline.</title>
        <authorList>
            <person name="Saud z."/>
            <person name="Kortsinoglou A."/>
            <person name="Kouvelis V.N."/>
            <person name="Butt T.M."/>
        </authorList>
    </citation>
    <scope>NUCLEOTIDE SEQUENCE [LARGE SCALE GENOMIC DNA]</scope>
    <source>
        <strain evidence="6 7">4556</strain>
    </source>
</reference>
<dbReference type="RefSeq" id="XP_065987537.1">
    <property type="nucleotide sequence ID" value="XM_066131465.1"/>
</dbReference>
<dbReference type="InterPro" id="IPR036188">
    <property type="entry name" value="FAD/NAD-bd_sf"/>
</dbReference>
<keyword evidence="3" id="KW-0274">FAD</keyword>
<dbReference type="InterPro" id="IPR020946">
    <property type="entry name" value="Flavin_mOase-like"/>
</dbReference>
<dbReference type="SUPFAM" id="SSF51905">
    <property type="entry name" value="FAD/NAD(P)-binding domain"/>
    <property type="match status" value="2"/>
</dbReference>
<dbReference type="OrthoDB" id="74360at2759"/>
<keyword evidence="7" id="KW-1185">Reference proteome</keyword>
<dbReference type="Gene3D" id="3.50.50.60">
    <property type="entry name" value="FAD/NAD(P)-binding domain"/>
    <property type="match status" value="2"/>
</dbReference>
<evidence type="ECO:0000256" key="4">
    <source>
        <dbReference type="ARBA" id="ARBA00023002"/>
    </source>
</evidence>
<keyword evidence="5" id="KW-1133">Transmembrane helix</keyword>
<evidence type="ECO:0000313" key="7">
    <source>
        <dbReference type="Proteomes" id="UP000510686"/>
    </source>
</evidence>
<evidence type="ECO:0000256" key="3">
    <source>
        <dbReference type="ARBA" id="ARBA00022827"/>
    </source>
</evidence>
<evidence type="ECO:0000256" key="5">
    <source>
        <dbReference type="SAM" id="Phobius"/>
    </source>
</evidence>
<proteinExistence type="inferred from homology"/>
<comment type="similarity">
    <text evidence="1">Belongs to the FAD-binding monooxygenase family.</text>
</comment>
<dbReference type="KEGG" id="mbrn:26246365"/>
<dbReference type="InterPro" id="IPR051209">
    <property type="entry name" value="FAD-bind_Monooxygenase_sf"/>
</dbReference>
<sequence>MANQERHKFCIIIGAGPGGLIQAAELLRQKVLQAKDIQILERNDDYGGVWKRATYPGAACDVFSCLYQVSWHRNPDWQCLFPSRSELIEYYKNFAKHYGLSACTSFGQHAVRVTWATEKSLWIVETKDSESRNYRRWTSRVLVQAVGTFSQKHTPAIAGLDRFKGEVWHAADWPEDYDFTNKTVAYVGTGPTLVQALPHMQAKANLVHVFCRSMAYCQPMPNFEYPLWARRAFRWTPALLRIYAFILASAFFIWLYFAYRPGSWTARLTERGCRWYLYREVSDEHLLSILTPAGRFGSKRPLVSYSGFFKALQKDNVRVINCPIVAMDEFGLIVETPRSSDSKRRIEVLERGEDHTEEIQSMDQTIHVQADVLIWGTGFKVQEWGGTVPTIGRTGETLREHWDHYPNTLYGTMTSGFPNLFFINGPNTTPPWASPIQGFELQAALNTKAIRHIHQRSLKCPIYSLEPRKEKEEAWTEAIKAHLNKLATSPSHDPTNYYLNKQGQNTFFWPWSHTYYWWKTGERHSGNECVDCAR</sequence>
<dbReference type="EMBL" id="CP058937">
    <property type="protein sequence ID" value="QLI72763.1"/>
    <property type="molecule type" value="Genomic_DNA"/>
</dbReference>
<keyword evidence="4" id="KW-0560">Oxidoreductase</keyword>
<dbReference type="GO" id="GO:0050660">
    <property type="term" value="F:flavin adenine dinucleotide binding"/>
    <property type="evidence" value="ECO:0007669"/>
    <property type="project" value="InterPro"/>
</dbReference>
<keyword evidence="5" id="KW-0472">Membrane</keyword>
<organism evidence="6 7">
    <name type="scientific">Metarhizium brunneum</name>
    <dbReference type="NCBI Taxonomy" id="500148"/>
    <lineage>
        <taxon>Eukaryota</taxon>
        <taxon>Fungi</taxon>
        <taxon>Dikarya</taxon>
        <taxon>Ascomycota</taxon>
        <taxon>Pezizomycotina</taxon>
        <taxon>Sordariomycetes</taxon>
        <taxon>Hypocreomycetidae</taxon>
        <taxon>Hypocreales</taxon>
        <taxon>Clavicipitaceae</taxon>
        <taxon>Metarhizium</taxon>
    </lineage>
</organism>
<gene>
    <name evidence="6" type="primary">BOA2</name>
    <name evidence="6" type="ORF">G6M90_00g093870</name>
</gene>
<dbReference type="GO" id="GO:0004499">
    <property type="term" value="F:N,N-dimethylaniline monooxygenase activity"/>
    <property type="evidence" value="ECO:0007669"/>
    <property type="project" value="InterPro"/>
</dbReference>
<feature type="transmembrane region" description="Helical" evidence="5">
    <location>
        <begin position="238"/>
        <end position="259"/>
    </location>
</feature>
<evidence type="ECO:0000256" key="2">
    <source>
        <dbReference type="ARBA" id="ARBA00022630"/>
    </source>
</evidence>
<keyword evidence="5" id="KW-0812">Transmembrane</keyword>
<dbReference type="GeneID" id="26246365"/>
<dbReference type="Proteomes" id="UP000510686">
    <property type="component" value="Chromosome 6"/>
</dbReference>